<keyword evidence="10" id="KW-1185">Reference proteome</keyword>
<keyword evidence="6 8" id="KW-0408">Iron</keyword>
<evidence type="ECO:0000313" key="9">
    <source>
        <dbReference type="EMBL" id="KAJ4405738.1"/>
    </source>
</evidence>
<keyword evidence="3 8" id="KW-0349">Heme</keyword>
<comment type="similarity">
    <text evidence="2">Belongs to the cytochrome P450 family.</text>
</comment>
<gene>
    <name evidence="9" type="ORF">N0V91_005045</name>
</gene>
<dbReference type="AlphaFoldDB" id="A0A9W9D8S8"/>
<dbReference type="OrthoDB" id="1844152at2759"/>
<dbReference type="EMBL" id="JAPEVA010000032">
    <property type="protein sequence ID" value="KAJ4405738.1"/>
    <property type="molecule type" value="Genomic_DNA"/>
</dbReference>
<accession>A0A9W9D8S8</accession>
<dbReference type="Proteomes" id="UP001140510">
    <property type="component" value="Unassembled WGS sequence"/>
</dbReference>
<dbReference type="CDD" id="cd11041">
    <property type="entry name" value="CYP503A1-like"/>
    <property type="match status" value="1"/>
</dbReference>
<evidence type="ECO:0000313" key="10">
    <source>
        <dbReference type="Proteomes" id="UP001140510"/>
    </source>
</evidence>
<comment type="cofactor">
    <cofactor evidence="1 8">
        <name>heme</name>
        <dbReference type="ChEBI" id="CHEBI:30413"/>
    </cofactor>
</comment>
<evidence type="ECO:0000256" key="3">
    <source>
        <dbReference type="ARBA" id="ARBA00022617"/>
    </source>
</evidence>
<dbReference type="PANTHER" id="PTHR46206:SF2">
    <property type="entry name" value="CYTOCHROME P450 MONOOXYGENASE AUSG-RELATED"/>
    <property type="match status" value="1"/>
</dbReference>
<dbReference type="PRINTS" id="PR00385">
    <property type="entry name" value="P450"/>
</dbReference>
<evidence type="ECO:0000256" key="4">
    <source>
        <dbReference type="ARBA" id="ARBA00022723"/>
    </source>
</evidence>
<dbReference type="Gene3D" id="1.10.630.10">
    <property type="entry name" value="Cytochrome P450"/>
    <property type="match status" value="1"/>
</dbReference>
<dbReference type="PRINTS" id="PR00463">
    <property type="entry name" value="EP450I"/>
</dbReference>
<dbReference type="GO" id="GO:0005506">
    <property type="term" value="F:iron ion binding"/>
    <property type="evidence" value="ECO:0007669"/>
    <property type="project" value="InterPro"/>
</dbReference>
<sequence length="262" mass="29315">MNKHLTSYVAFTASDQITYCNTSEIHSAAEEKHEDTITWMHDAAKGRPYNATAAQLGLSMAAFVTTSELLKQTLVNICSHPDLIVPLREEIEQAVGQNGWSAATLAQVSLLDRVIKETQRLYPLSEVNLERKVIRHTTLPNGQHLRRGTDISASTSGFLDADLYEKPTEFDGGRFLKLRQQGGKWESAASVVSTNSDHFVFGLGKYICPGRFFAAAEVKTALAVILSEYDVRLHSEYEPKVLRYGFEILVDPEVRLEVRKRT</sequence>
<dbReference type="InterPro" id="IPR001128">
    <property type="entry name" value="Cyt_P450"/>
</dbReference>
<keyword evidence="4 8" id="KW-0479">Metal-binding</keyword>
<dbReference type="InterPro" id="IPR002401">
    <property type="entry name" value="Cyt_P450_E_grp-I"/>
</dbReference>
<evidence type="ECO:0000256" key="8">
    <source>
        <dbReference type="PIRSR" id="PIRSR602401-1"/>
    </source>
</evidence>
<name>A0A9W9D8S8_9PLEO</name>
<evidence type="ECO:0008006" key="11">
    <source>
        <dbReference type="Google" id="ProtNLM"/>
    </source>
</evidence>
<keyword evidence="5" id="KW-0560">Oxidoreductase</keyword>
<evidence type="ECO:0000256" key="7">
    <source>
        <dbReference type="ARBA" id="ARBA00023033"/>
    </source>
</evidence>
<comment type="caution">
    <text evidence="9">The sequence shown here is derived from an EMBL/GenBank/DDBJ whole genome shotgun (WGS) entry which is preliminary data.</text>
</comment>
<evidence type="ECO:0000256" key="1">
    <source>
        <dbReference type="ARBA" id="ARBA00001971"/>
    </source>
</evidence>
<protein>
    <recommendedName>
        <fullName evidence="11">Cytochrome P450</fullName>
    </recommendedName>
</protein>
<evidence type="ECO:0000256" key="6">
    <source>
        <dbReference type="ARBA" id="ARBA00023004"/>
    </source>
</evidence>
<feature type="binding site" description="axial binding residue" evidence="8">
    <location>
        <position position="208"/>
    </location>
    <ligand>
        <name>heme</name>
        <dbReference type="ChEBI" id="CHEBI:30413"/>
    </ligand>
    <ligandPart>
        <name>Fe</name>
        <dbReference type="ChEBI" id="CHEBI:18248"/>
    </ligandPart>
</feature>
<dbReference type="GO" id="GO:0004497">
    <property type="term" value="F:monooxygenase activity"/>
    <property type="evidence" value="ECO:0007669"/>
    <property type="project" value="UniProtKB-KW"/>
</dbReference>
<evidence type="ECO:0000256" key="2">
    <source>
        <dbReference type="ARBA" id="ARBA00010617"/>
    </source>
</evidence>
<proteinExistence type="inferred from homology"/>
<dbReference type="InterPro" id="IPR036396">
    <property type="entry name" value="Cyt_P450_sf"/>
</dbReference>
<organism evidence="9 10">
    <name type="scientific">Didymella pomorum</name>
    <dbReference type="NCBI Taxonomy" id="749634"/>
    <lineage>
        <taxon>Eukaryota</taxon>
        <taxon>Fungi</taxon>
        <taxon>Dikarya</taxon>
        <taxon>Ascomycota</taxon>
        <taxon>Pezizomycotina</taxon>
        <taxon>Dothideomycetes</taxon>
        <taxon>Pleosporomycetidae</taxon>
        <taxon>Pleosporales</taxon>
        <taxon>Pleosporineae</taxon>
        <taxon>Didymellaceae</taxon>
        <taxon>Didymella</taxon>
    </lineage>
</organism>
<dbReference type="GO" id="GO:0020037">
    <property type="term" value="F:heme binding"/>
    <property type="evidence" value="ECO:0007669"/>
    <property type="project" value="InterPro"/>
</dbReference>
<dbReference type="GO" id="GO:0016705">
    <property type="term" value="F:oxidoreductase activity, acting on paired donors, with incorporation or reduction of molecular oxygen"/>
    <property type="evidence" value="ECO:0007669"/>
    <property type="project" value="InterPro"/>
</dbReference>
<dbReference type="PANTHER" id="PTHR46206">
    <property type="entry name" value="CYTOCHROME P450"/>
    <property type="match status" value="1"/>
</dbReference>
<dbReference type="Pfam" id="PF00067">
    <property type="entry name" value="p450"/>
    <property type="match status" value="1"/>
</dbReference>
<keyword evidence="7" id="KW-0503">Monooxygenase</keyword>
<evidence type="ECO:0000256" key="5">
    <source>
        <dbReference type="ARBA" id="ARBA00023002"/>
    </source>
</evidence>
<reference evidence="9" key="1">
    <citation type="submission" date="2022-10" db="EMBL/GenBank/DDBJ databases">
        <title>Tapping the CABI collections for fungal endophytes: first genome assemblies for Collariella, Neodidymelliopsis, Ascochyta clinopodiicola, Didymella pomorum, Didymosphaeria variabile, Neocosmospora piperis and Neocucurbitaria cava.</title>
        <authorList>
            <person name="Hill R."/>
        </authorList>
    </citation>
    <scope>NUCLEOTIDE SEQUENCE</scope>
    <source>
        <strain evidence="9">IMI 355091</strain>
    </source>
</reference>
<dbReference type="SUPFAM" id="SSF48264">
    <property type="entry name" value="Cytochrome P450"/>
    <property type="match status" value="1"/>
</dbReference>